<dbReference type="InterPro" id="IPR049962">
    <property type="entry name" value="THUMP_ThiI"/>
</dbReference>
<dbReference type="KEGG" id="psyt:DSAG12_03729"/>
<dbReference type="Pfam" id="PF02926">
    <property type="entry name" value="THUMP"/>
    <property type="match status" value="1"/>
</dbReference>
<dbReference type="OrthoDB" id="372227at2157"/>
<dbReference type="RefSeq" id="WP_147664770.1">
    <property type="nucleotide sequence ID" value="NZ_CP042905.2"/>
</dbReference>
<dbReference type="InterPro" id="IPR050102">
    <property type="entry name" value="tRNA_sulfurtransferase_ThiI"/>
</dbReference>
<evidence type="ECO:0000256" key="1">
    <source>
        <dbReference type="ARBA" id="ARBA00022741"/>
    </source>
</evidence>
<organism evidence="5 6">
    <name type="scientific">Promethearchaeum syntrophicum</name>
    <dbReference type="NCBI Taxonomy" id="2594042"/>
    <lineage>
        <taxon>Archaea</taxon>
        <taxon>Promethearchaeati</taxon>
        <taxon>Promethearchaeota</taxon>
        <taxon>Promethearchaeia</taxon>
        <taxon>Promethearchaeales</taxon>
        <taxon>Promethearchaeaceae</taxon>
        <taxon>Promethearchaeum</taxon>
    </lineage>
</organism>
<accession>A0A5B9DFU2</accession>
<dbReference type="PANTHER" id="PTHR43209:SF1">
    <property type="entry name" value="TRNA SULFURTRANSFERASE"/>
    <property type="match status" value="1"/>
</dbReference>
<dbReference type="Pfam" id="PF02568">
    <property type="entry name" value="ThiI"/>
    <property type="match status" value="1"/>
</dbReference>
<dbReference type="InterPro" id="IPR014729">
    <property type="entry name" value="Rossmann-like_a/b/a_fold"/>
</dbReference>
<keyword evidence="1" id="KW-0547">Nucleotide-binding</keyword>
<reference evidence="5 6" key="2">
    <citation type="journal article" date="2024" name="Int. J. Syst. Evol. Microbiol.">
        <title>Promethearchaeum syntrophicum gen. nov., sp. nov., an anaerobic, obligately syntrophic archaeon, the first isolate of the lineage 'Asgard' archaea, and proposal of the new archaeal phylum Promethearchaeota phyl. nov. and kingdom Promethearchaeati regn. nov.</title>
        <authorList>
            <person name="Imachi H."/>
            <person name="Nobu M.K."/>
            <person name="Kato S."/>
            <person name="Takaki Y."/>
            <person name="Miyazaki M."/>
            <person name="Miyata M."/>
            <person name="Ogawara M."/>
            <person name="Saito Y."/>
            <person name="Sakai S."/>
            <person name="Tahara Y.O."/>
            <person name="Takano Y."/>
            <person name="Tasumi E."/>
            <person name="Uematsu K."/>
            <person name="Yoshimura T."/>
            <person name="Itoh T."/>
            <person name="Ohkuma M."/>
            <person name="Takai K."/>
        </authorList>
    </citation>
    <scope>NUCLEOTIDE SEQUENCE [LARGE SCALE GENOMIC DNA]</scope>
    <source>
        <strain evidence="5 6">MK-D1</strain>
    </source>
</reference>
<dbReference type="PANTHER" id="PTHR43209">
    <property type="entry name" value="TRNA SULFURTRANSFERASE"/>
    <property type="match status" value="1"/>
</dbReference>
<sequence>MKNASENSSVMQFYNIIIGRYNELGLKSKKVRARMEYSLLDHISKVCKREGLNLISSFRRFGRLIFHFPTEQIPKALVVFQNVIGLYSISPGFSVDPNYELILDSALKLASFYIEHNDTFAVRASRIKAFPHTSLEIEREIGGSIHDDFTDKGKKLIVDLSNPDKTIYIEVREKHAYIYTEKIPTIWGGNPIETDKAVIALFKGYKGENVATQLMIRRGAIVEPVIFLADSLGLTKNNEEYYKIIKNIEQNARYLSESMKLIILDVEPLIKQIQQDNIPEHDLEYYYKFATMILFENLRKNLNASGQIVYKKKRLYFKGLITAIDLSDEFSYLVGQQVTPVHFMPLIGLSQKMINDLDIRLREQYNTSTPPVQKGNTENERKKSKFSLGQTVVFENSLLKDESDQKLTFDNKSTVNLIEKIQEIKSYFEKDNIYSLINQIVNNNDIQEIFGKILKE</sequence>
<dbReference type="GO" id="GO:0004810">
    <property type="term" value="F:CCA tRNA nucleotidyltransferase activity"/>
    <property type="evidence" value="ECO:0007669"/>
    <property type="project" value="InterPro"/>
</dbReference>
<dbReference type="Proteomes" id="UP000321408">
    <property type="component" value="Chromosome"/>
</dbReference>
<keyword evidence="6" id="KW-1185">Reference proteome</keyword>
<dbReference type="InterPro" id="IPR004114">
    <property type="entry name" value="THUMP_dom"/>
</dbReference>
<dbReference type="InterPro" id="IPR054173">
    <property type="entry name" value="ThiI_fer"/>
</dbReference>
<dbReference type="InterPro" id="IPR020536">
    <property type="entry name" value="ThiI_AANH"/>
</dbReference>
<dbReference type="GO" id="GO:0005524">
    <property type="term" value="F:ATP binding"/>
    <property type="evidence" value="ECO:0007669"/>
    <property type="project" value="UniProtKB-KW"/>
</dbReference>
<dbReference type="Gene3D" id="3.40.50.620">
    <property type="entry name" value="HUPs"/>
    <property type="match status" value="1"/>
</dbReference>
<dbReference type="CDD" id="cd11716">
    <property type="entry name" value="THUMP_ThiI"/>
    <property type="match status" value="1"/>
</dbReference>
<name>A0A5B9DFU2_9ARCH</name>
<dbReference type="SMART" id="SM00981">
    <property type="entry name" value="THUMP"/>
    <property type="match status" value="1"/>
</dbReference>
<dbReference type="PROSITE" id="PS51165">
    <property type="entry name" value="THUMP"/>
    <property type="match status" value="1"/>
</dbReference>
<dbReference type="AlphaFoldDB" id="A0A5B9DFU2"/>
<dbReference type="GO" id="GO:0003723">
    <property type="term" value="F:RNA binding"/>
    <property type="evidence" value="ECO:0007669"/>
    <property type="project" value="UniProtKB-UniRule"/>
</dbReference>
<dbReference type="EMBL" id="CP042905">
    <property type="protein sequence ID" value="QEE17891.1"/>
    <property type="molecule type" value="Genomic_DNA"/>
</dbReference>
<keyword evidence="3" id="KW-0694">RNA-binding</keyword>
<gene>
    <name evidence="5" type="ORF">DSAG12_03729</name>
</gene>
<dbReference type="SUPFAM" id="SSF143437">
    <property type="entry name" value="THUMP domain-like"/>
    <property type="match status" value="1"/>
</dbReference>
<dbReference type="GO" id="GO:0002937">
    <property type="term" value="P:tRNA 4-thiouridine biosynthesis"/>
    <property type="evidence" value="ECO:0007669"/>
    <property type="project" value="TreeGrafter"/>
</dbReference>
<evidence type="ECO:0000313" key="6">
    <source>
        <dbReference type="Proteomes" id="UP000321408"/>
    </source>
</evidence>
<evidence type="ECO:0000259" key="4">
    <source>
        <dbReference type="PROSITE" id="PS51165"/>
    </source>
</evidence>
<dbReference type="GO" id="GO:0052837">
    <property type="term" value="P:thiazole biosynthetic process"/>
    <property type="evidence" value="ECO:0007669"/>
    <property type="project" value="TreeGrafter"/>
</dbReference>
<keyword evidence="2" id="KW-0067">ATP-binding</keyword>
<evidence type="ECO:0000256" key="2">
    <source>
        <dbReference type="ARBA" id="ARBA00022840"/>
    </source>
</evidence>
<evidence type="ECO:0000313" key="5">
    <source>
        <dbReference type="EMBL" id="QEE17891.1"/>
    </source>
</evidence>
<feature type="domain" description="THUMP" evidence="4">
    <location>
        <begin position="74"/>
        <end position="182"/>
    </location>
</feature>
<dbReference type="Pfam" id="PF22025">
    <property type="entry name" value="ThiI_fer"/>
    <property type="match status" value="1"/>
</dbReference>
<reference evidence="5 6" key="1">
    <citation type="journal article" date="2020" name="Nature">
        <title>Isolation of an archaeon at the prokaryote-eukaryote interface.</title>
        <authorList>
            <person name="Imachi H."/>
            <person name="Nobu M.K."/>
            <person name="Nakahara N."/>
            <person name="Morono Y."/>
            <person name="Ogawara M."/>
            <person name="Takaki Y."/>
            <person name="Takano Y."/>
            <person name="Uematsu K."/>
            <person name="Ikuta T."/>
            <person name="Ito M."/>
            <person name="Matsui Y."/>
            <person name="Miyazaki M."/>
            <person name="Murata K."/>
            <person name="Saito Y."/>
            <person name="Sakai S."/>
            <person name="Song C."/>
            <person name="Tasumi E."/>
            <person name="Yamanaka Y."/>
            <person name="Yamaguchi T."/>
            <person name="Kamagata Y."/>
            <person name="Tamaki H."/>
            <person name="Takai K."/>
        </authorList>
    </citation>
    <scope>NUCLEOTIDE SEQUENCE [LARGE SCALE GENOMIC DNA]</scope>
    <source>
        <strain evidence="5 6">MK-D1</strain>
    </source>
</reference>
<evidence type="ECO:0000256" key="3">
    <source>
        <dbReference type="PROSITE-ProRule" id="PRU00529"/>
    </source>
</evidence>
<dbReference type="GeneID" id="41331697"/>
<dbReference type="Gene3D" id="3.30.2130.30">
    <property type="match status" value="1"/>
</dbReference>
<proteinExistence type="predicted"/>
<protein>
    <submittedName>
        <fullName evidence="5">THUMP domain-containing protein</fullName>
    </submittedName>
</protein>
<dbReference type="GO" id="GO:0005829">
    <property type="term" value="C:cytosol"/>
    <property type="evidence" value="ECO:0007669"/>
    <property type="project" value="TreeGrafter"/>
</dbReference>